<dbReference type="PANTHER" id="PTHR31476:SF6">
    <property type="entry name" value="EMB|CAB68190.1"/>
    <property type="match status" value="1"/>
</dbReference>
<protein>
    <recommendedName>
        <fullName evidence="2">PORR domain-containing protein</fullName>
    </recommendedName>
</protein>
<dbReference type="FunCoup" id="A0A2K2D375">
    <property type="interactions" value="1519"/>
</dbReference>
<dbReference type="OrthoDB" id="1716100at2759"/>
<gene>
    <name evidence="3" type="ORF">BRADI_3g44660v3</name>
</gene>
<accession>A0A2K2D375</accession>
<reference evidence="3 4" key="1">
    <citation type="journal article" date="2010" name="Nature">
        <title>Genome sequencing and analysis of the model grass Brachypodium distachyon.</title>
        <authorList>
            <consortium name="International Brachypodium Initiative"/>
        </authorList>
    </citation>
    <scope>NUCLEOTIDE SEQUENCE [LARGE SCALE GENOMIC DNA]</scope>
    <source>
        <strain evidence="3 4">Bd21</strain>
    </source>
</reference>
<reference evidence="3" key="2">
    <citation type="submission" date="2017-06" db="EMBL/GenBank/DDBJ databases">
        <title>WGS assembly of Brachypodium distachyon.</title>
        <authorList>
            <consortium name="The International Brachypodium Initiative"/>
            <person name="Lucas S."/>
            <person name="Harmon-Smith M."/>
            <person name="Lail K."/>
            <person name="Tice H."/>
            <person name="Grimwood J."/>
            <person name="Bruce D."/>
            <person name="Barry K."/>
            <person name="Shu S."/>
            <person name="Lindquist E."/>
            <person name="Wang M."/>
            <person name="Pitluck S."/>
            <person name="Vogel J.P."/>
            <person name="Garvin D.F."/>
            <person name="Mockler T.C."/>
            <person name="Schmutz J."/>
            <person name="Rokhsar D."/>
            <person name="Bevan M.W."/>
        </authorList>
    </citation>
    <scope>NUCLEOTIDE SEQUENCE</scope>
    <source>
        <strain evidence="3">Bd21</strain>
    </source>
</reference>
<evidence type="ECO:0000256" key="1">
    <source>
        <dbReference type="SAM" id="MobiDB-lite"/>
    </source>
</evidence>
<keyword evidence="5" id="KW-1185">Reference proteome</keyword>
<dbReference type="AlphaFoldDB" id="A0A2K2D375"/>
<dbReference type="PANTHER" id="PTHR31476">
    <property type="entry name" value="PROTEIN WHAT'S THIS FACTOR 1 HOMOLOG, CHLOROPLASTIC"/>
    <property type="match status" value="1"/>
</dbReference>
<proteinExistence type="predicted"/>
<organism evidence="3">
    <name type="scientific">Brachypodium distachyon</name>
    <name type="common">Purple false brome</name>
    <name type="synonym">Trachynia distachya</name>
    <dbReference type="NCBI Taxonomy" id="15368"/>
    <lineage>
        <taxon>Eukaryota</taxon>
        <taxon>Viridiplantae</taxon>
        <taxon>Streptophyta</taxon>
        <taxon>Embryophyta</taxon>
        <taxon>Tracheophyta</taxon>
        <taxon>Spermatophyta</taxon>
        <taxon>Magnoliopsida</taxon>
        <taxon>Liliopsida</taxon>
        <taxon>Poales</taxon>
        <taxon>Poaceae</taxon>
        <taxon>BOP clade</taxon>
        <taxon>Pooideae</taxon>
        <taxon>Stipodae</taxon>
        <taxon>Brachypodieae</taxon>
        <taxon>Brachypodium</taxon>
    </lineage>
</organism>
<dbReference type="STRING" id="15368.A0A2K2D375"/>
<name>A0A2K2D375_BRADI</name>
<dbReference type="InterPro" id="IPR021099">
    <property type="entry name" value="PORR_domain"/>
</dbReference>
<sequence>MGCFAIHARNPASSALTRPLHSSRGLPPRACIAGDDEEAITIQFTTGIPLLHSPRLSPRVSASRETAPLSPRYSLVFAQTGLGPGSFVGSGPLSPFIRATTGLVHLKGWTPNRQNEHLRGTVDDSMAWGLRRAATAGRRGWWEAPLYAAEQRATLVNVKLKLVKDRALDGAVSRERHLRAAHHVLDLVSSRPGHRISCPELLADKSVHKLFGSNAAALAFLRRYRTLFVLSRRGGGGVSLTDAALDLRRREVECLGASEADLLARLRRLLMLTLPRSLPLHTVDLLRWDLGLPRDYRASILRRHPDHFALAQPEGDERVWLRLLSWDDRLAVSELEKDAVGGDTTCLSFPVSFTRGFGLRSKCMAWLREWQGLPYTNPYADASGLDRRTDVSEKRNVAVFHELLHLTVAKRTERHNVSNMRKLLGMPQKFTKVFERHPGIFYLSRVGGTHTVVLREAYGGGSQLLEKHAHPLVAIREEYATMMRAALPPRRSRESRSSCSELDEESGVEEEVELSE</sequence>
<evidence type="ECO:0000313" key="5">
    <source>
        <dbReference type="Proteomes" id="UP000008810"/>
    </source>
</evidence>
<feature type="compositionally biased region" description="Acidic residues" evidence="1">
    <location>
        <begin position="501"/>
        <end position="516"/>
    </location>
</feature>
<evidence type="ECO:0000259" key="2">
    <source>
        <dbReference type="Pfam" id="PF11955"/>
    </source>
</evidence>
<reference evidence="4" key="3">
    <citation type="submission" date="2018-08" db="UniProtKB">
        <authorList>
            <consortium name="EnsemblPlants"/>
        </authorList>
    </citation>
    <scope>IDENTIFICATION</scope>
    <source>
        <strain evidence="4">cv. Bd21</strain>
    </source>
</reference>
<dbReference type="InParanoid" id="A0A2K2D375"/>
<feature type="region of interest" description="Disordered" evidence="1">
    <location>
        <begin position="488"/>
        <end position="516"/>
    </location>
</feature>
<dbReference type="Pfam" id="PF11955">
    <property type="entry name" value="PORR"/>
    <property type="match status" value="1"/>
</dbReference>
<dbReference type="Proteomes" id="UP000008810">
    <property type="component" value="Chromosome 3"/>
</dbReference>
<dbReference type="EMBL" id="CM000882">
    <property type="protein sequence ID" value="PNT68733.1"/>
    <property type="molecule type" value="Genomic_DNA"/>
</dbReference>
<dbReference type="EnsemblPlants" id="PNT68733">
    <property type="protein sequence ID" value="PNT68733"/>
    <property type="gene ID" value="BRADI_3g44660v3"/>
</dbReference>
<dbReference type="GO" id="GO:0003723">
    <property type="term" value="F:RNA binding"/>
    <property type="evidence" value="ECO:0007669"/>
    <property type="project" value="InterPro"/>
</dbReference>
<evidence type="ECO:0000313" key="3">
    <source>
        <dbReference type="EMBL" id="PNT68733.1"/>
    </source>
</evidence>
<dbReference type="ExpressionAtlas" id="A0A2K2D375">
    <property type="expression patterns" value="baseline"/>
</dbReference>
<dbReference type="InterPro" id="IPR045040">
    <property type="entry name" value="PORR_fam"/>
</dbReference>
<dbReference type="Gramene" id="PNT68733">
    <property type="protein sequence ID" value="PNT68733"/>
    <property type="gene ID" value="BRADI_3g44660v3"/>
</dbReference>
<evidence type="ECO:0000313" key="4">
    <source>
        <dbReference type="EnsemblPlants" id="PNT68733"/>
    </source>
</evidence>
<feature type="domain" description="PORR" evidence="2">
    <location>
        <begin position="163"/>
        <end position="485"/>
    </location>
</feature>